<dbReference type="EMBL" id="JACGCI010000091">
    <property type="protein sequence ID" value="KAF6746600.1"/>
    <property type="molecule type" value="Genomic_DNA"/>
</dbReference>
<evidence type="ECO:0000313" key="1">
    <source>
        <dbReference type="EMBL" id="KAF6746600.1"/>
    </source>
</evidence>
<evidence type="ECO:0000313" key="2">
    <source>
        <dbReference type="Proteomes" id="UP000521943"/>
    </source>
</evidence>
<organism evidence="1 2">
    <name type="scientific">Ephemerocybe angulata</name>
    <dbReference type="NCBI Taxonomy" id="980116"/>
    <lineage>
        <taxon>Eukaryota</taxon>
        <taxon>Fungi</taxon>
        <taxon>Dikarya</taxon>
        <taxon>Basidiomycota</taxon>
        <taxon>Agaricomycotina</taxon>
        <taxon>Agaricomycetes</taxon>
        <taxon>Agaricomycetidae</taxon>
        <taxon>Agaricales</taxon>
        <taxon>Agaricineae</taxon>
        <taxon>Psathyrellaceae</taxon>
        <taxon>Ephemerocybe</taxon>
    </lineage>
</organism>
<sequence length="138" mass="15453">MSHNTLVGGYTQYLTRVQGMPESTVNNLKKQTDDYIWAKDGEKKANTIALTTLHKPKDQGGLGLLDIETRNEAIDAKRLQTLLLPPDLQPTWCKMAMRQLAKAAVKRFTNVGEAALVSPFTQKWRVNMSATNLPENLK</sequence>
<accession>A0A8H6LXN7</accession>
<dbReference type="Proteomes" id="UP000521943">
    <property type="component" value="Unassembled WGS sequence"/>
</dbReference>
<name>A0A8H6LXN7_9AGAR</name>
<gene>
    <name evidence="1" type="ORF">DFP72DRAFT_1076280</name>
</gene>
<protein>
    <submittedName>
        <fullName evidence="1">Uncharacterized protein</fullName>
    </submittedName>
</protein>
<dbReference type="AlphaFoldDB" id="A0A8H6LXN7"/>
<reference evidence="1 2" key="1">
    <citation type="submission" date="2020-07" db="EMBL/GenBank/DDBJ databases">
        <title>Comparative genomics of pyrophilous fungi reveals a link between fire events and developmental genes.</title>
        <authorList>
            <consortium name="DOE Joint Genome Institute"/>
            <person name="Steindorff A.S."/>
            <person name="Carver A."/>
            <person name="Calhoun S."/>
            <person name="Stillman K."/>
            <person name="Liu H."/>
            <person name="Lipzen A."/>
            <person name="Pangilinan J."/>
            <person name="Labutti K."/>
            <person name="Bruns T.D."/>
            <person name="Grigoriev I.V."/>
        </authorList>
    </citation>
    <scope>NUCLEOTIDE SEQUENCE [LARGE SCALE GENOMIC DNA]</scope>
    <source>
        <strain evidence="1 2">CBS 144469</strain>
    </source>
</reference>
<comment type="caution">
    <text evidence="1">The sequence shown here is derived from an EMBL/GenBank/DDBJ whole genome shotgun (WGS) entry which is preliminary data.</text>
</comment>
<proteinExistence type="predicted"/>
<dbReference type="OrthoDB" id="3047174at2759"/>
<keyword evidence="2" id="KW-1185">Reference proteome</keyword>